<protein>
    <submittedName>
        <fullName evidence="2">Uncharacterized protein</fullName>
    </submittedName>
</protein>
<gene>
    <name evidence="2" type="ORF">RM540_03685</name>
</gene>
<evidence type="ECO:0000313" key="2">
    <source>
        <dbReference type="EMBL" id="MDT0630839.1"/>
    </source>
</evidence>
<dbReference type="Proteomes" id="UP001267426">
    <property type="component" value="Unassembled WGS sequence"/>
</dbReference>
<sequence length="58" mass="6109">MTDPDRRPPLVPSHIAWPAFIVFLLAISITMAAATFVAARSDGGVRLAEPPAATAPPR</sequence>
<proteinExistence type="predicted"/>
<reference evidence="2 3" key="1">
    <citation type="submission" date="2023-09" db="EMBL/GenBank/DDBJ databases">
        <authorList>
            <person name="Rey-Velasco X."/>
        </authorList>
    </citation>
    <scope>NUCLEOTIDE SEQUENCE [LARGE SCALE GENOMIC DNA]</scope>
    <source>
        <strain evidence="2 3">F394</strain>
    </source>
</reference>
<accession>A0ABU3BNF9</accession>
<name>A0ABU3BNF9_9BACT</name>
<dbReference type="EMBL" id="JAVRHT010000005">
    <property type="protein sequence ID" value="MDT0630839.1"/>
    <property type="molecule type" value="Genomic_DNA"/>
</dbReference>
<keyword evidence="1" id="KW-0812">Transmembrane</keyword>
<organism evidence="2 3">
    <name type="scientific">Rubrivirga litoralis</name>
    <dbReference type="NCBI Taxonomy" id="3075598"/>
    <lineage>
        <taxon>Bacteria</taxon>
        <taxon>Pseudomonadati</taxon>
        <taxon>Rhodothermota</taxon>
        <taxon>Rhodothermia</taxon>
        <taxon>Rhodothermales</taxon>
        <taxon>Rubricoccaceae</taxon>
        <taxon>Rubrivirga</taxon>
    </lineage>
</organism>
<evidence type="ECO:0000313" key="3">
    <source>
        <dbReference type="Proteomes" id="UP001267426"/>
    </source>
</evidence>
<evidence type="ECO:0000256" key="1">
    <source>
        <dbReference type="SAM" id="Phobius"/>
    </source>
</evidence>
<keyword evidence="1" id="KW-0472">Membrane</keyword>
<keyword evidence="1" id="KW-1133">Transmembrane helix</keyword>
<keyword evidence="3" id="KW-1185">Reference proteome</keyword>
<dbReference type="RefSeq" id="WP_311662175.1">
    <property type="nucleotide sequence ID" value="NZ_JAVRHT010000005.1"/>
</dbReference>
<feature type="transmembrane region" description="Helical" evidence="1">
    <location>
        <begin position="15"/>
        <end position="39"/>
    </location>
</feature>
<comment type="caution">
    <text evidence="2">The sequence shown here is derived from an EMBL/GenBank/DDBJ whole genome shotgun (WGS) entry which is preliminary data.</text>
</comment>